<reference evidence="1" key="1">
    <citation type="journal article" date="2021" name="Proc. Natl. Acad. Sci. U.S.A.">
        <title>A Catalog of Tens of Thousands of Viruses from Human Metagenomes Reveals Hidden Associations with Chronic Diseases.</title>
        <authorList>
            <person name="Tisza M.J."/>
            <person name="Buck C.B."/>
        </authorList>
    </citation>
    <scope>NUCLEOTIDE SEQUENCE</scope>
    <source>
        <strain evidence="1">CtCQc22</strain>
    </source>
</reference>
<name>A0A8S5SX12_9CAUD</name>
<organism evidence="1">
    <name type="scientific">Siphoviridae sp. ctCQc22</name>
    <dbReference type="NCBI Taxonomy" id="2827807"/>
    <lineage>
        <taxon>Viruses</taxon>
        <taxon>Duplodnaviria</taxon>
        <taxon>Heunggongvirae</taxon>
        <taxon>Uroviricota</taxon>
        <taxon>Caudoviricetes</taxon>
    </lineage>
</organism>
<protein>
    <submittedName>
        <fullName evidence="1">Major tail protein</fullName>
    </submittedName>
</protein>
<evidence type="ECO:0000313" key="1">
    <source>
        <dbReference type="EMBL" id="DAF55440.1"/>
    </source>
</evidence>
<dbReference type="PIRSF" id="PIRSF028589">
    <property type="entry name" value="UCP028589"/>
    <property type="match status" value="1"/>
</dbReference>
<dbReference type="EMBL" id="BK032691">
    <property type="protein sequence ID" value="DAF55440.1"/>
    <property type="molecule type" value="Genomic_DNA"/>
</dbReference>
<accession>A0A8S5SX12</accession>
<sequence length="248" mass="27238">MAHVETYSYGQGKLYLAVRDAMGNIGAQRWVGDVSELSISLSVDSFEHTESYSGARQKVRKIITGKSGEVSAKFHELSLENLSLTLLGSASKKETASVTGETLPKEIKQGDRIALAHQDVSEVTIGSLTEGTDFTVDKIFGAIEFLKDISNNTDTVAYKHGALESVAMLTENPKDLFLRFEGENLAELNEWTVVELYKVNFNPTEAFNLINNDNSLDALSTKAQVLADTTKVGDKELGRFGRVIKIRK</sequence>
<proteinExistence type="predicted"/>
<dbReference type="InterPro" id="IPR016893">
    <property type="entry name" value="UCP028589"/>
</dbReference>